<dbReference type="Gene3D" id="1.10.8.720">
    <property type="entry name" value="Region D6 of dynein motor"/>
    <property type="match status" value="1"/>
</dbReference>
<keyword evidence="18" id="KW-0966">Cell projection</keyword>
<evidence type="ECO:0000256" key="19">
    <source>
        <dbReference type="ARBA" id="ARBA00023902"/>
    </source>
</evidence>
<dbReference type="SMART" id="SM00382">
    <property type="entry name" value="AAA"/>
    <property type="match status" value="3"/>
</dbReference>
<dbReference type="GO" id="GO:0005929">
    <property type="term" value="C:cilium"/>
    <property type="evidence" value="ECO:0007669"/>
    <property type="project" value="UniProtKB-SubCell"/>
</dbReference>
<dbReference type="Gene3D" id="1.10.8.1220">
    <property type="match status" value="1"/>
</dbReference>
<evidence type="ECO:0000256" key="20">
    <source>
        <dbReference type="SAM" id="Coils"/>
    </source>
</evidence>
<sequence length="4330" mass="488590">MSRRENATGGGSDQRKAYLLKVASHILSLNLTEERLPNATALNAFCDSEAPLLVISRRDQKGHVDVSNEVSDKRSAMLRVLFYKNRNQPLALDDYKQKVSVLSMHENAGQTLLGTLKQVFSRFLAEDQLGRADGNASQLASLVSELEGTLQNNFGEDGTEDSAGGVQSVRSEIELWRKKAQKATEPAQSYSEALEPLADKLATLEGEGPLDELYEVCEAAEESAEGLWNVLDDPYPQRRMRQLIICIAASLQRAISHRVASNISPSALFRSSETLRLALNLATHWCDLVELLTGRSWAQNALHQWEGEPIGLEIFQRFRKRIEEAHSLATLGEQIVQLSDRRGDSQVRERIFGSIEGAMRDSTPFGTAAGEQWTERLEAAGRALDSFIEQIVPTLRAQLQFQPSVGWELILDELNRYRHFLARKQVKAKLQTEREVLITQLSEQLRSRRREIERFASAAIPTGKFLTEIAAKIAWIRNNSVQVDKLSKASSKFFNDLPIYASFEQSLLSLAEELKTAEQEQFDAWCRDMLAHVDDPGGDSISLQTTGRLMVLERDRGVLNVSYSDRLARLLREVAQLQAMGLKVPAKIIQCVRQGEKFYQYGVLLKQVAHFYNTIEQQMLPCQQAMLLDEALAFERLVLPSPGGKQREERGAAAVNITWENPEKLKQYINKLREAAFNLTNHNRRLRKAHAEITQIVAELGHVDLLREEEKWSAKLIEIRQKFVDEERFVAVKSNMQPWANHWNRQLYKVLQLQFRWAMEDIDSQIPTLNAQLVFRDERLQFRPPLEELRQQYYKGLRKLLSTPQRLRGVQNNTREMELFGRIVARNASRFHQLYLRSEEMFERLRTIDRNFDEWVALAQVNLEDLLEQNLHNASDWEHQLNLLKQKQRSAERIPNEIRVDCVRVSTAGVRTFALDLLKRFHDALSWTLRHSIRTELQSVEQTLSQGVDKLSKLPESLEEVAEANYTQSTLAKSSKVIRTKIYNIEEKDQLLRSLFGSDQGVDSVPLTKDQFTHFLSLLEGHELVMRDQVNVMKEKVRESLQKLGDDLEKLHSLWNQFKPRSEIFTSQDDRMALVKAVEFIRGKRQEFDAIVKRMNKVRMECEQFELEQSEWPLFVELNEDLEQYESNYLLYEDFSNELQPLAEQEWVLFRSKTYLFDEFLQKWLEKLKETSGSNVAVRLRKDIEQMREFSNSLKFCRGEVFSADHWLEMFRLLKLPRGTNLERLTFGELLNCQQTVLNNVEKLKEMNARAHGEVSIREAIQELEMWAAQAEFALADYRHSDGTTLKVVKEWKTVLNQVRDNHALLQSLRSSPYYVQFREQVHLWERRVTDLDLQLHALNDIQRRWVYLEPIFSRGALPSETARFNRIDAEFRAILNDIAADNRIMALNAKNASLGRTLEQLVDQLGRCQRALSSFLEEKRTAFPRFYFLGDDDLLEIVGQSTNPAVIQSHLKKLFQGINRVVFDAEQQSIRAIVSAEGEIVQMLKPVQIVPRVEQWLSALSEEMRNTLKRLVVDCLQEKSLDPARFPSQVLCLTEQIRFCSDVEKCMASIAGTPGDQLAAYRRQLIGQLEQLNSANAEEAIVRLKLKSLVFDVTHHVGVVDQLLRTDNNGYIGCWAWQRQLRFYLVSGLVVVRQAEYEFAYTYEYQGNGAKLVHTPLTDKCYLTLTQALGMGLGGNPYGPAGTGKTESVKSLAGLLGRQVLVFNCDEGIDVQAIGRIFVGLIQCGAWGCFDEFNRLGRGVLSAVSSQVQLIQEAVRTKASHCQIGDVSVPVDFNSAIFVTLNPAGKGYGGRQRLPDNLKQLFRPVAMSVPDNQQISETLLFAEGFGQAKLLAKKLVTAFGLAKEMLSAQQHYDWGLRALKTVLKGCADAIGKQRQKTRQRLSEQEEMELVVQNLQLNTLSKLTFADSRRFRVLLDGIFPGTKRETAQFDELFEHIQKASELLQLQTTDVQLQKLSELYEQLRQRIGVIIVGPPGSGKSTLWRLLQKTLSLSGAQTVDVYSMDPKAMPRGRLLGHLDLDTREWTDGTLTQAARLATKDPNKPAWIVCDGDVDPEWIESLNSVLDDNKLLTLPSGERIQFGPNVNFLFECVDLTYASPATISRMGMILMSHEDLEVQTLIDRFIYRNEKELPAQFVNWLNQNLVPALNWTIMHQTREFACSQIGILKNALSLVQNAKTKNQFLVGLLRAFAPFVEPDARRELCQGVIFQGATVPDPKTPLNVYCDARTDTLLSYSDDIGLPIQLDEFRRRPPVVLSVRMQIVRDILMEWLRPKSRERPPANSGHLEPILLLGPEGCGKQSLLRECFEGAGMQAQKLLLNMHCSANTTANHLEQLLYEHCVQVSGPSGRCLKPRENEQLVLHLKGPNLARPDQYGTSQLIAFLEQMVEYRGFYDRSLEWIGLDNVQLVISISNTFNAERFALPERFTSKLRVLSMDGPSETELKTIYAAYLAPILGKQPMNSQAKAADSLAGSLTNVFVELTKVFTPNEQFHYVFTPSDLTNWTNGLLRYGVGADSAALYSFINFECQRIFGDRLVSAEHRQHFQNILQEHFPVRSASNFAPLPGPILAKELDGRPMLPISREDYIGQLEKVINRLKHEQHCPTQQLSNAFVDMCLSVDRAITCPGGAVLLAGRAGMGRRAAVTFVAQMHQMRLHTLRVSSSYTSRNFAQDLKEAIYSACVDAEQVVLLVEDYQLLEESFLQLINALLSDGYVPGLYGTQQELDQILGRLRESSMDDGFSGAGSLHAYFAHRVRSNLHLALLMDVAHPKFVPRILSNPALYKRCIMIWHESWSPETLSQIASLSLKQNGVEQPPNSLLSAFVQLFVRAPAECRSPAKFSGFVGTFHALLNSKRAAVEKRLARLRAGVDRLTETRNAVAKLQKKAAKKSKLLAEKQAEANSALGQITQSMSGATEQKEDMEKLKSATEAENVKIEEQKKLIEQQLADVEPLLNEARKAVGSLKSEHLSEVRSLRSPATSIRDILEAVLLFMGILDTSWESMRRFLAKSGVKEEVINFDVRRITPSTAKKVGTLVKSKAASFDPINAKNASTAIAPLAAWVTANLQYALILEKIAPLEQKKESLVKNLDAAEHQMERLSKGLKSLDKKVTGLKTNFESCMKEATEIKIELDREQATIVVAGKLVERLGGEYSRWQQQQKVLEDELRTVENCCLIGAAFITFLGGASEEMRAQTMGHWRGVCQLPAEFDLLNFLASETDQLRWKLEGLLTNNLALENGAILFGAKNSPFIVDPSGTVCTFLANHFKGSSTEVLRANQSDLMTQVELGVRFGKTLIIDEMDELVEPALVPLLRRDFHTIGARLAVQLGEKQVDFNDQFRLFLCTRNEHCHLASHVSSVVAEINFSITRSGLASQLLSLAIELEKPELEQSSAQLSSQMEGLKLEMDSLEQVLLEQLAVSGGSLLDNTSLLESLNESKEKADKVSHGLSDLQRLRALTDSQRDTFLPFAQRCAQLYFAVRPFHTVKHCYQFSVNDSVALFRKCFVESNERQNASEGQERLDRVFRRLRLRLFEFVSRSLFKEDRLTFGMQFVHATASNAGGSGTLFGRNEWELFTKVLPPPGEPTSSANLGWLDRERRAAIERIQLHLPALFQCLQIGDQPTWATFMKSVECENAFPASVNAKLSDFQRLIVLQALRPDRLHVGMLRFTSKLLGVDSLRGASLDFASIHQRESVPQQPILLLIAPGSSADLSAELADYAHGEFAKASSGQKLHQLAMGEGQAESTAVELLRNSALGGHWLCLYNVHLTPSIVGRLMTELGSLSDKLHANFRLWLTAEPDDQLPVVFLQACLKATYETPPGLKKNLERNFVGVTDERAATRRGPAEASKAKSLFVLHWLHAVMQERRNFIPQAWLKAYEFSEADLRTAKMTLQSLFGIVERNNLKGVDWEMFRGLMLNAIYGGRIEVELDNRVLLAFLLELFNFNMIDGAGGELAPGLKMPLFGEQKGFVDWISSTLPETDRPELMFLPRNIMLSWDLVQSDAAIAKLRRLFTAVALSQQIAPSVEESSDTKIFSKRLWNDSLGPILSLWKKLNQQNPQLLQSAQEEQKQRPISASRSEKAHPTVSGHEEDPLVEMLQLEFVYSLKMLHCIHSSLSAISRAIKGVNLPEKCTIELAQSLINFQIPTSWDALWSGGPSVPAQYLEELIYKVRSTQTLLSQAKSQQLLSVPVSLGQLFRPATLLNAFRQYSARKLVASLDELELCTHWHGAVQQMADNAAAPKMTLNLLCIQGALFDGVELRPVTPSAAPFSSVPQLDILWAKINSNAPAETENQLLLPLFADAERREAPVIEVKVPCSPASKNLWTLAGVALFLSGQPE</sequence>
<dbReference type="InterPro" id="IPR043157">
    <property type="entry name" value="Dynein_AAA1S"/>
</dbReference>
<evidence type="ECO:0000256" key="6">
    <source>
        <dbReference type="ARBA" id="ARBA00022475"/>
    </source>
</evidence>
<feature type="domain" description="AAA+ ATPase" evidence="22">
    <location>
        <begin position="1675"/>
        <end position="1821"/>
    </location>
</feature>
<dbReference type="InterPro" id="IPR043160">
    <property type="entry name" value="Dynein_C_barrel"/>
</dbReference>
<dbReference type="Pfam" id="PF12777">
    <property type="entry name" value="MT"/>
    <property type="match status" value="1"/>
</dbReference>
<dbReference type="Gene3D" id="3.20.180.20">
    <property type="entry name" value="Dynein heavy chain, N-terminal domain 2"/>
    <property type="match status" value="1"/>
</dbReference>
<dbReference type="InterPro" id="IPR013594">
    <property type="entry name" value="Dynein_heavy_tail"/>
</dbReference>
<keyword evidence="14" id="KW-0969">Cilium</keyword>
<evidence type="ECO:0000256" key="2">
    <source>
        <dbReference type="ARBA" id="ARBA00004202"/>
    </source>
</evidence>
<keyword evidence="7" id="KW-0963">Cytoplasm</keyword>
<dbReference type="Pfam" id="PF12774">
    <property type="entry name" value="AAA_6"/>
    <property type="match status" value="1"/>
</dbReference>
<dbReference type="InterPro" id="IPR049400">
    <property type="entry name" value="DYNC2H1_AAA_dom"/>
</dbReference>
<dbReference type="InterPro" id="IPR013602">
    <property type="entry name" value="Dynein_heavy_linker"/>
</dbReference>
<dbReference type="Pfam" id="PF08393">
    <property type="entry name" value="DHC_N2"/>
    <property type="match status" value="1"/>
</dbReference>
<evidence type="ECO:0000256" key="16">
    <source>
        <dbReference type="ARBA" id="ARBA00023175"/>
    </source>
</evidence>
<dbReference type="InterPro" id="IPR042219">
    <property type="entry name" value="AAA_lid_11_sf"/>
</dbReference>
<dbReference type="Gene3D" id="1.20.58.1120">
    <property type="match status" value="1"/>
</dbReference>
<evidence type="ECO:0000256" key="11">
    <source>
        <dbReference type="ARBA" id="ARBA00022840"/>
    </source>
</evidence>
<dbReference type="GO" id="GO:0030030">
    <property type="term" value="P:cell projection organization"/>
    <property type="evidence" value="ECO:0007669"/>
    <property type="project" value="UniProtKB-KW"/>
</dbReference>
<name>A0A914HVR0_GLORO</name>
<feature type="region of interest" description="Disordered" evidence="21">
    <location>
        <begin position="2900"/>
        <end position="2923"/>
    </location>
</feature>
<keyword evidence="23" id="KW-1185">Reference proteome</keyword>
<keyword evidence="15" id="KW-0472">Membrane</keyword>
<dbReference type="GO" id="GO:0045505">
    <property type="term" value="F:dynein intermediate chain binding"/>
    <property type="evidence" value="ECO:0007669"/>
    <property type="project" value="InterPro"/>
</dbReference>
<comment type="subcellular location">
    <subcellularLocation>
        <location evidence="2">Cell membrane</location>
        <topology evidence="2">Peripheral membrane protein</topology>
    </subcellularLocation>
    <subcellularLocation>
        <location evidence="1">Cell projection</location>
        <location evidence="1">Cilium</location>
    </subcellularLocation>
    <subcellularLocation>
        <location evidence="3">Cytoplasm</location>
        <location evidence="3">Cytoskeleton</location>
    </subcellularLocation>
</comment>
<accession>A0A914HVR0</accession>
<dbReference type="InterPro" id="IPR026983">
    <property type="entry name" value="DHC"/>
</dbReference>
<dbReference type="Pfam" id="PF12780">
    <property type="entry name" value="AAA_8"/>
    <property type="match status" value="1"/>
</dbReference>
<dbReference type="GO" id="GO:0051959">
    <property type="term" value="F:dynein light intermediate chain binding"/>
    <property type="evidence" value="ECO:0007669"/>
    <property type="project" value="InterPro"/>
</dbReference>
<dbReference type="Pfam" id="PF22597">
    <property type="entry name" value="DYN_lid"/>
    <property type="match status" value="1"/>
</dbReference>
<keyword evidence="5" id="KW-0217">Developmental protein</keyword>
<keyword evidence="11" id="KW-0067">ATP-binding</keyword>
<dbReference type="Pfam" id="PF12775">
    <property type="entry name" value="AAA_7"/>
    <property type="match status" value="1"/>
</dbReference>
<dbReference type="PANTHER" id="PTHR45703:SF22">
    <property type="entry name" value="DYNEIN CYTOPLASMIC 2 HEAVY CHAIN 1"/>
    <property type="match status" value="1"/>
</dbReference>
<dbReference type="InterPro" id="IPR035699">
    <property type="entry name" value="AAA_6"/>
</dbReference>
<feature type="compositionally biased region" description="Basic and acidic residues" evidence="21">
    <location>
        <begin position="4069"/>
        <end position="4081"/>
    </location>
</feature>
<dbReference type="PANTHER" id="PTHR45703">
    <property type="entry name" value="DYNEIN HEAVY CHAIN"/>
    <property type="match status" value="1"/>
</dbReference>
<dbReference type="Gene3D" id="3.10.490.20">
    <property type="match status" value="1"/>
</dbReference>
<feature type="region of interest" description="Disordered" evidence="21">
    <location>
        <begin position="4053"/>
        <end position="4081"/>
    </location>
</feature>
<evidence type="ECO:0000256" key="21">
    <source>
        <dbReference type="SAM" id="MobiDB-lite"/>
    </source>
</evidence>
<dbReference type="Gene3D" id="1.20.1270.280">
    <property type="match status" value="1"/>
</dbReference>
<dbReference type="WBParaSite" id="Gr19_v10_g4934.t1">
    <property type="protein sequence ID" value="Gr19_v10_g4934.t1"/>
    <property type="gene ID" value="Gr19_v10_g4934"/>
</dbReference>
<evidence type="ECO:0000256" key="15">
    <source>
        <dbReference type="ARBA" id="ARBA00023136"/>
    </source>
</evidence>
<dbReference type="InterPro" id="IPR042222">
    <property type="entry name" value="Dynein_2_N"/>
</dbReference>
<dbReference type="Gene3D" id="1.20.920.20">
    <property type="match status" value="1"/>
</dbReference>
<evidence type="ECO:0000256" key="17">
    <source>
        <dbReference type="ARBA" id="ARBA00023212"/>
    </source>
</evidence>
<dbReference type="FunFam" id="1.20.920.20:FF:000002">
    <property type="entry name" value="Cytoplasmic dynein 1 heavy chain"/>
    <property type="match status" value="1"/>
</dbReference>
<evidence type="ECO:0000259" key="22">
    <source>
        <dbReference type="SMART" id="SM00382"/>
    </source>
</evidence>
<evidence type="ECO:0000256" key="1">
    <source>
        <dbReference type="ARBA" id="ARBA00004138"/>
    </source>
</evidence>
<dbReference type="InterPro" id="IPR024743">
    <property type="entry name" value="Dynein_HC_stalk"/>
</dbReference>
<dbReference type="InterPro" id="IPR004273">
    <property type="entry name" value="Dynein_heavy_D6_P-loop"/>
</dbReference>
<dbReference type="GO" id="GO:0005886">
    <property type="term" value="C:plasma membrane"/>
    <property type="evidence" value="ECO:0007669"/>
    <property type="project" value="UniProtKB-SubCell"/>
</dbReference>
<dbReference type="Gene3D" id="1.10.8.710">
    <property type="match status" value="1"/>
</dbReference>
<proteinExistence type="inferred from homology"/>
<evidence type="ECO:0000256" key="12">
    <source>
        <dbReference type="ARBA" id="ARBA00023017"/>
    </source>
</evidence>
<dbReference type="InterPro" id="IPR035706">
    <property type="entry name" value="AAA_9"/>
</dbReference>
<evidence type="ECO:0000256" key="3">
    <source>
        <dbReference type="ARBA" id="ARBA00004245"/>
    </source>
</evidence>
<dbReference type="Gene3D" id="1.20.140.100">
    <property type="entry name" value="Dynein heavy chain, N-terminal domain 2"/>
    <property type="match status" value="1"/>
</dbReference>
<keyword evidence="13 20" id="KW-0175">Coiled coil</keyword>
<comment type="similarity">
    <text evidence="4">Belongs to the dynein heavy chain family.</text>
</comment>
<feature type="compositionally biased region" description="Polar residues" evidence="21">
    <location>
        <begin position="2900"/>
        <end position="2911"/>
    </location>
</feature>
<dbReference type="Pfam" id="PF18198">
    <property type="entry name" value="AAA_lid_11"/>
    <property type="match status" value="1"/>
</dbReference>
<dbReference type="Gene3D" id="6.10.140.1060">
    <property type="match status" value="1"/>
</dbReference>
<dbReference type="GO" id="GO:0030286">
    <property type="term" value="C:dynein complex"/>
    <property type="evidence" value="ECO:0007669"/>
    <property type="project" value="UniProtKB-KW"/>
</dbReference>
<dbReference type="Gene3D" id="1.20.920.30">
    <property type="match status" value="1"/>
</dbReference>
<evidence type="ECO:0000256" key="10">
    <source>
        <dbReference type="ARBA" id="ARBA00022794"/>
    </source>
</evidence>
<dbReference type="FunFam" id="3.20.180.20:FF:000002">
    <property type="entry name" value="Cytoplasmic dynein heavy chain 1"/>
    <property type="match status" value="1"/>
</dbReference>
<dbReference type="InterPro" id="IPR003593">
    <property type="entry name" value="AAA+_ATPase"/>
</dbReference>
<evidence type="ECO:0000256" key="13">
    <source>
        <dbReference type="ARBA" id="ARBA00023054"/>
    </source>
</evidence>
<dbReference type="InterPro" id="IPR041228">
    <property type="entry name" value="Dynein_C"/>
</dbReference>
<dbReference type="SUPFAM" id="SSF52540">
    <property type="entry name" value="P-loop containing nucleoside triphosphate hydrolases"/>
    <property type="match status" value="4"/>
</dbReference>
<dbReference type="GO" id="GO:0008569">
    <property type="term" value="F:minus-end-directed microtubule motor activity"/>
    <property type="evidence" value="ECO:0007669"/>
    <property type="project" value="InterPro"/>
</dbReference>
<evidence type="ECO:0000256" key="5">
    <source>
        <dbReference type="ARBA" id="ARBA00022473"/>
    </source>
</evidence>
<keyword evidence="16" id="KW-0505">Motor protein</keyword>
<dbReference type="Pfam" id="PF12781">
    <property type="entry name" value="AAA_9"/>
    <property type="match status" value="1"/>
</dbReference>
<dbReference type="GO" id="GO:0007018">
    <property type="term" value="P:microtubule-based movement"/>
    <property type="evidence" value="ECO:0007669"/>
    <property type="project" value="InterPro"/>
</dbReference>
<protein>
    <recommendedName>
        <fullName evidence="19">Cytoplasmic dynein 2 heavy chain 1</fullName>
    </recommendedName>
</protein>
<evidence type="ECO:0000256" key="8">
    <source>
        <dbReference type="ARBA" id="ARBA00022701"/>
    </source>
</evidence>
<keyword evidence="9" id="KW-0547">Nucleotide-binding</keyword>
<dbReference type="InterPro" id="IPR042228">
    <property type="entry name" value="Dynein_linker_3"/>
</dbReference>
<dbReference type="InterPro" id="IPR024317">
    <property type="entry name" value="Dynein_heavy_chain_D4_dom"/>
</dbReference>
<feature type="domain" description="AAA+ ATPase" evidence="22">
    <location>
        <begin position="1964"/>
        <end position="2120"/>
    </location>
</feature>
<evidence type="ECO:0000256" key="18">
    <source>
        <dbReference type="ARBA" id="ARBA00023273"/>
    </source>
</evidence>
<dbReference type="InterPro" id="IPR054354">
    <property type="entry name" value="DYNC2H1-like_lid"/>
</dbReference>
<dbReference type="InterPro" id="IPR027417">
    <property type="entry name" value="P-loop_NTPase"/>
</dbReference>
<dbReference type="GO" id="GO:0005874">
    <property type="term" value="C:microtubule"/>
    <property type="evidence" value="ECO:0007669"/>
    <property type="project" value="UniProtKB-KW"/>
</dbReference>
<feature type="compositionally biased region" description="Basic and acidic residues" evidence="21">
    <location>
        <begin position="2912"/>
        <end position="2923"/>
    </location>
</feature>
<keyword evidence="17" id="KW-0206">Cytoskeleton</keyword>
<keyword evidence="12" id="KW-0243">Dynein</keyword>
<dbReference type="Gene3D" id="3.40.50.300">
    <property type="entry name" value="P-loop containing nucleotide triphosphate hydrolases"/>
    <property type="match status" value="5"/>
</dbReference>
<evidence type="ECO:0000313" key="24">
    <source>
        <dbReference type="WBParaSite" id="Gr19_v10_g4934.t1"/>
    </source>
</evidence>
<evidence type="ECO:0000256" key="7">
    <source>
        <dbReference type="ARBA" id="ARBA00022490"/>
    </source>
</evidence>
<dbReference type="Proteomes" id="UP000887572">
    <property type="component" value="Unplaced"/>
</dbReference>
<dbReference type="Pfam" id="PF03028">
    <property type="entry name" value="Dynein_heavy"/>
    <property type="match status" value="1"/>
</dbReference>
<evidence type="ECO:0000313" key="23">
    <source>
        <dbReference type="Proteomes" id="UP000887572"/>
    </source>
</evidence>
<keyword evidence="10" id="KW-0970">Cilium biogenesis/degradation</keyword>
<dbReference type="FunFam" id="3.40.50.300:FF:000071">
    <property type="entry name" value="Cytoplasmic dynein heavy chain 1"/>
    <property type="match status" value="1"/>
</dbReference>
<evidence type="ECO:0000256" key="4">
    <source>
        <dbReference type="ARBA" id="ARBA00008887"/>
    </source>
</evidence>
<organism evidence="23 24">
    <name type="scientific">Globodera rostochiensis</name>
    <name type="common">Golden nematode worm</name>
    <name type="synonym">Heterodera rostochiensis</name>
    <dbReference type="NCBI Taxonomy" id="31243"/>
    <lineage>
        <taxon>Eukaryota</taxon>
        <taxon>Metazoa</taxon>
        <taxon>Ecdysozoa</taxon>
        <taxon>Nematoda</taxon>
        <taxon>Chromadorea</taxon>
        <taxon>Rhabditida</taxon>
        <taxon>Tylenchina</taxon>
        <taxon>Tylenchomorpha</taxon>
        <taxon>Tylenchoidea</taxon>
        <taxon>Heteroderidae</taxon>
        <taxon>Heteroderinae</taxon>
        <taxon>Globodera</taxon>
    </lineage>
</organism>
<evidence type="ECO:0000256" key="14">
    <source>
        <dbReference type="ARBA" id="ARBA00023069"/>
    </source>
</evidence>
<reference evidence="24" key="1">
    <citation type="submission" date="2022-11" db="UniProtKB">
        <authorList>
            <consortium name="WormBaseParasite"/>
        </authorList>
    </citation>
    <scope>IDENTIFICATION</scope>
</reference>
<feature type="domain" description="AAA+ ATPase" evidence="22">
    <location>
        <begin position="2283"/>
        <end position="2434"/>
    </location>
</feature>
<keyword evidence="6" id="KW-1003">Cell membrane</keyword>
<dbReference type="GO" id="GO:0005524">
    <property type="term" value="F:ATP binding"/>
    <property type="evidence" value="ECO:0007669"/>
    <property type="project" value="UniProtKB-KW"/>
</dbReference>
<feature type="coiled-coil region" evidence="20">
    <location>
        <begin position="3070"/>
        <end position="3104"/>
    </location>
</feature>
<dbReference type="Pfam" id="PF08385">
    <property type="entry name" value="DHC_N1"/>
    <property type="match status" value="1"/>
</dbReference>
<dbReference type="Pfam" id="PF18199">
    <property type="entry name" value="Dynein_C"/>
    <property type="match status" value="1"/>
</dbReference>
<dbReference type="Pfam" id="PF21264">
    <property type="entry name" value="DYNC2H1_AAA_dom"/>
    <property type="match status" value="1"/>
</dbReference>
<evidence type="ECO:0000256" key="9">
    <source>
        <dbReference type="ARBA" id="ARBA00022741"/>
    </source>
</evidence>
<keyword evidence="8" id="KW-0493">Microtubule</keyword>
<dbReference type="InterPro" id="IPR041658">
    <property type="entry name" value="AAA_lid_11"/>
</dbReference>